<dbReference type="Proteomes" id="UP000569732">
    <property type="component" value="Unassembled WGS sequence"/>
</dbReference>
<evidence type="ECO:0000313" key="3">
    <source>
        <dbReference type="Proteomes" id="UP000569732"/>
    </source>
</evidence>
<dbReference type="EMBL" id="JACCKB010000003">
    <property type="protein sequence ID" value="NYZ65131.1"/>
    <property type="molecule type" value="Genomic_DNA"/>
</dbReference>
<protein>
    <submittedName>
        <fullName evidence="2">Uncharacterized protein</fullName>
    </submittedName>
</protein>
<gene>
    <name evidence="2" type="ORF">H0A36_03860</name>
</gene>
<dbReference type="RefSeq" id="WP_180567153.1">
    <property type="nucleotide sequence ID" value="NZ_JACCKB010000003.1"/>
</dbReference>
<accession>A0A853I5B4</accession>
<proteinExistence type="predicted"/>
<reference evidence="2 3" key="1">
    <citation type="submission" date="2020-07" db="EMBL/GenBank/DDBJ databases">
        <title>Endozoicomonas sp. nov., isolated from sediment.</title>
        <authorList>
            <person name="Gu T."/>
        </authorList>
    </citation>
    <scope>NUCLEOTIDE SEQUENCE [LARGE SCALE GENOMIC DNA]</scope>
    <source>
        <strain evidence="2 3">SM1973</strain>
    </source>
</reference>
<keyword evidence="1" id="KW-1133">Transmembrane helix</keyword>
<feature type="transmembrane region" description="Helical" evidence="1">
    <location>
        <begin position="54"/>
        <end position="74"/>
    </location>
</feature>
<evidence type="ECO:0000256" key="1">
    <source>
        <dbReference type="SAM" id="Phobius"/>
    </source>
</evidence>
<comment type="caution">
    <text evidence="2">The sequence shown here is derived from an EMBL/GenBank/DDBJ whole genome shotgun (WGS) entry which is preliminary data.</text>
</comment>
<keyword evidence="1" id="KW-0472">Membrane</keyword>
<feature type="transmembrane region" description="Helical" evidence="1">
    <location>
        <begin position="14"/>
        <end position="33"/>
    </location>
</feature>
<organism evidence="2 3">
    <name type="scientific">Spartinivicinus marinus</name>
    <dbReference type="NCBI Taxonomy" id="2994442"/>
    <lineage>
        <taxon>Bacteria</taxon>
        <taxon>Pseudomonadati</taxon>
        <taxon>Pseudomonadota</taxon>
        <taxon>Gammaproteobacteria</taxon>
        <taxon>Oceanospirillales</taxon>
        <taxon>Zooshikellaceae</taxon>
        <taxon>Spartinivicinus</taxon>
    </lineage>
</organism>
<dbReference type="AlphaFoldDB" id="A0A853I5B4"/>
<sequence>MGKIYTLPSLAKSIFALTIPVIGFSSDQLLKFFQDQQLPYKEKVDGLVKASWQYFLVILMASTTASVIGVNEIMASANTLIATSGDPRLTLPVYAYVALWFITSSLLFSYIFHRACGFFIINHKKNI</sequence>
<feature type="transmembrane region" description="Helical" evidence="1">
    <location>
        <begin position="94"/>
        <end position="121"/>
    </location>
</feature>
<keyword evidence="3" id="KW-1185">Reference proteome</keyword>
<name>A0A853I5B4_9GAMM</name>
<evidence type="ECO:0000313" key="2">
    <source>
        <dbReference type="EMBL" id="NYZ65131.1"/>
    </source>
</evidence>
<keyword evidence="1" id="KW-0812">Transmembrane</keyword>